<evidence type="ECO:0000313" key="1">
    <source>
        <dbReference type="EMBL" id="AFA72328.1"/>
    </source>
</evidence>
<organism evidence="1 2">
    <name type="scientific">Gordonia polyisoprenivorans (strain DSM 44266 / VH2)</name>
    <dbReference type="NCBI Taxonomy" id="1112204"/>
    <lineage>
        <taxon>Bacteria</taxon>
        <taxon>Bacillati</taxon>
        <taxon>Actinomycetota</taxon>
        <taxon>Actinomycetes</taxon>
        <taxon>Mycobacteriales</taxon>
        <taxon>Gordoniaceae</taxon>
        <taxon>Gordonia</taxon>
    </lineage>
</organism>
<dbReference type="Pfam" id="PF23778">
    <property type="entry name" value="Phage_holin_2"/>
    <property type="match status" value="1"/>
</dbReference>
<dbReference type="HOGENOM" id="CLU_3080368_0_0_11"/>
<name>H6N3G9_GORPV</name>
<dbReference type="eggNOG" id="ENOG5031WD3">
    <property type="taxonomic scope" value="Bacteria"/>
</dbReference>
<accession>H6N3G9</accession>
<sequence length="52" mass="5886">MWMKDAADIAPCVLAAEQLIFTALYTTRSPWWTTDPGRVYVAKSVVWTLVVL</sequence>
<dbReference type="InterPro" id="IPR056964">
    <property type="entry name" value="Phage_holin"/>
</dbReference>
<gene>
    <name evidence="1" type="ordered locus">GPOL_c12730</name>
</gene>
<dbReference type="EMBL" id="CP003119">
    <property type="protein sequence ID" value="AFA72328.1"/>
    <property type="molecule type" value="Genomic_DNA"/>
</dbReference>
<evidence type="ECO:0000313" key="2">
    <source>
        <dbReference type="Proteomes" id="UP000009154"/>
    </source>
</evidence>
<dbReference type="AlphaFoldDB" id="H6N3G9"/>
<dbReference type="KEGG" id="gpo:GPOL_c12730"/>
<dbReference type="Proteomes" id="UP000009154">
    <property type="component" value="Chromosome"/>
</dbReference>
<proteinExistence type="predicted"/>
<keyword evidence="2" id="KW-1185">Reference proteome</keyword>
<dbReference type="STRING" id="1112204.GPOL_c12730"/>
<reference evidence="1 2" key="1">
    <citation type="journal article" date="2012" name="Appl. Environ. Microbiol.">
        <title>Involvement of two latex-clearing proteins during rubber degradation and insights into the subsequent degradation pathway revealed by the genome sequence of Gordonia polyisoprenivorans strain VH2.</title>
        <authorList>
            <person name="Hiessl S."/>
            <person name="Schuldes J."/>
            <person name="Thurmer A."/>
            <person name="Halbsguth T."/>
            <person name="Broker D."/>
            <person name="Angelov A."/>
            <person name="Liebl W."/>
            <person name="Daniel R."/>
            <person name="Steinbuchel A."/>
        </authorList>
    </citation>
    <scope>NUCLEOTIDE SEQUENCE [LARGE SCALE GENOMIC DNA]</scope>
    <source>
        <strain evidence="2">DSM 44266 / VH2</strain>
    </source>
</reference>
<protein>
    <submittedName>
        <fullName evidence="1">Uncharacterized protein</fullName>
    </submittedName>
</protein>